<dbReference type="EMBL" id="JAUEDK010000054">
    <property type="protein sequence ID" value="MDN0077146.1"/>
    <property type="molecule type" value="Genomic_DNA"/>
</dbReference>
<dbReference type="Pfam" id="PF00672">
    <property type="entry name" value="HAMP"/>
    <property type="match status" value="1"/>
</dbReference>
<evidence type="ECO:0000256" key="4">
    <source>
        <dbReference type="SAM" id="Phobius"/>
    </source>
</evidence>
<dbReference type="Gene3D" id="1.10.287.950">
    <property type="entry name" value="Methyl-accepting chemotaxis protein"/>
    <property type="match status" value="1"/>
</dbReference>
<evidence type="ECO:0000256" key="1">
    <source>
        <dbReference type="ARBA" id="ARBA00023224"/>
    </source>
</evidence>
<dbReference type="InterPro" id="IPR003660">
    <property type="entry name" value="HAMP_dom"/>
</dbReference>
<feature type="domain" description="HAMP" evidence="6">
    <location>
        <begin position="214"/>
        <end position="267"/>
    </location>
</feature>
<accession>A0ABT7XTM0</accession>
<name>A0ABT7XTM0_9NEIS</name>
<protein>
    <submittedName>
        <fullName evidence="7">Methyl-accepting chemotaxis protein</fullName>
    </submittedName>
</protein>
<evidence type="ECO:0000313" key="8">
    <source>
        <dbReference type="Proteomes" id="UP001168540"/>
    </source>
</evidence>
<keyword evidence="4" id="KW-1133">Transmembrane helix</keyword>
<dbReference type="SUPFAM" id="SSF58104">
    <property type="entry name" value="Methyl-accepting chemotaxis protein (MCP) signaling domain"/>
    <property type="match status" value="1"/>
</dbReference>
<dbReference type="PANTHER" id="PTHR32089">
    <property type="entry name" value="METHYL-ACCEPTING CHEMOTAXIS PROTEIN MCPB"/>
    <property type="match status" value="1"/>
</dbReference>
<comment type="caution">
    <text evidence="7">The sequence shown here is derived from an EMBL/GenBank/DDBJ whole genome shotgun (WGS) entry which is preliminary data.</text>
</comment>
<evidence type="ECO:0000256" key="2">
    <source>
        <dbReference type="ARBA" id="ARBA00029447"/>
    </source>
</evidence>
<dbReference type="RefSeq" id="WP_289831786.1">
    <property type="nucleotide sequence ID" value="NZ_JAUEDK010000054.1"/>
</dbReference>
<keyword evidence="8" id="KW-1185">Reference proteome</keyword>
<dbReference type="Proteomes" id="UP001168540">
    <property type="component" value="Unassembled WGS sequence"/>
</dbReference>
<dbReference type="InterPro" id="IPR004089">
    <property type="entry name" value="MCPsignal_dom"/>
</dbReference>
<evidence type="ECO:0000256" key="3">
    <source>
        <dbReference type="PROSITE-ProRule" id="PRU00284"/>
    </source>
</evidence>
<dbReference type="CDD" id="cd06225">
    <property type="entry name" value="HAMP"/>
    <property type="match status" value="1"/>
</dbReference>
<evidence type="ECO:0000259" key="6">
    <source>
        <dbReference type="PROSITE" id="PS50885"/>
    </source>
</evidence>
<comment type="similarity">
    <text evidence="2">Belongs to the methyl-accepting chemotaxis (MCP) protein family.</text>
</comment>
<keyword evidence="4" id="KW-0472">Membrane</keyword>
<organism evidence="7 8">
    <name type="scientific">Crenobacter oryzisoli</name>
    <dbReference type="NCBI Taxonomy" id="3056844"/>
    <lineage>
        <taxon>Bacteria</taxon>
        <taxon>Pseudomonadati</taxon>
        <taxon>Pseudomonadota</taxon>
        <taxon>Betaproteobacteria</taxon>
        <taxon>Neisseriales</taxon>
        <taxon>Neisseriaceae</taxon>
        <taxon>Crenobacter</taxon>
    </lineage>
</organism>
<reference evidence="7" key="1">
    <citation type="submission" date="2023-06" db="EMBL/GenBank/DDBJ databases">
        <authorList>
            <person name="Zhang S."/>
        </authorList>
    </citation>
    <scope>NUCLEOTIDE SEQUENCE</scope>
    <source>
        <strain evidence="7">SG2303</strain>
    </source>
</reference>
<dbReference type="Gene3D" id="6.10.340.10">
    <property type="match status" value="1"/>
</dbReference>
<keyword evidence="1 3" id="KW-0807">Transducer</keyword>
<feature type="domain" description="Methyl-accepting transducer" evidence="5">
    <location>
        <begin position="272"/>
        <end position="508"/>
    </location>
</feature>
<dbReference type="SMART" id="SM00304">
    <property type="entry name" value="HAMP"/>
    <property type="match status" value="2"/>
</dbReference>
<dbReference type="Pfam" id="PF00015">
    <property type="entry name" value="MCPsignal"/>
    <property type="match status" value="1"/>
</dbReference>
<evidence type="ECO:0000313" key="7">
    <source>
        <dbReference type="EMBL" id="MDN0077146.1"/>
    </source>
</evidence>
<evidence type="ECO:0000259" key="5">
    <source>
        <dbReference type="PROSITE" id="PS50111"/>
    </source>
</evidence>
<dbReference type="PANTHER" id="PTHR32089:SF112">
    <property type="entry name" value="LYSOZYME-LIKE PROTEIN-RELATED"/>
    <property type="match status" value="1"/>
</dbReference>
<gene>
    <name evidence="7" type="ORF">QU481_20070</name>
</gene>
<sequence>MRWLSRWSLRTKLTCLFLAMNLLTVSAYTTYCYWASSAHSMAEIDTRLNATARAVPLLLGNDFLGRMYTPGKVGLPEMVDNARRLDEYARPFGVAYLYLLGQRDGKVVYLADGAGEQERAKGKFGHHLQPYDASEGLRRAFASGTQDYDEYRDQYGSFRSVFIPQVIGGQRVVMAADVPLTAVAEARREALQSALGIGAISLLIGGVIAWVLARWLAGSLGRIAQHIEQTAIRQDLTQQLKVQGNDEIARMAGQFNRLAEAFRQILHDVSSNARNTFHSAENVQQSAFNLQATAQRGQQRLGELASHATHIQTLADSTAGSVGALEGRIAGVSAQLAESRQHVGALADGLSRHVDANRSLGERFAALSQDVNAITGVLGRIAGISEQTNLLALNAAIEAARAGEAGRGFAVVADEVRKLAGQTQDTLAETNQLTSSLLATIADTAANIAEHGGEAGELAEASAGVQHTLDDTNGLIGELSQAFQSALAQTREIRSDIQAMSGALAELEQHSHATAHETGSLSSEAKSLEGSAQTLNLSLSGFVI</sequence>
<dbReference type="SMART" id="SM00283">
    <property type="entry name" value="MA"/>
    <property type="match status" value="1"/>
</dbReference>
<keyword evidence="4" id="KW-0812">Transmembrane</keyword>
<proteinExistence type="inferred from homology"/>
<dbReference type="PROSITE" id="PS50885">
    <property type="entry name" value="HAMP"/>
    <property type="match status" value="1"/>
</dbReference>
<dbReference type="PROSITE" id="PS50111">
    <property type="entry name" value="CHEMOTAXIS_TRANSDUC_2"/>
    <property type="match status" value="1"/>
</dbReference>
<feature type="transmembrane region" description="Helical" evidence="4">
    <location>
        <begin position="194"/>
        <end position="213"/>
    </location>
</feature>